<name>A0A6C0C176_9ZZZZ</name>
<feature type="region of interest" description="Disordered" evidence="1">
    <location>
        <begin position="61"/>
        <end position="86"/>
    </location>
</feature>
<sequence>MPSKSLSTPKRSQQMEDTAAGVHGAPTRVTLARMSLTHIGLGLSAAAAIAAGGTSFARQLRGASRSVEESDTHHEGSAPDSSLGSASKTTNYISSLSVRLKEDVAKSFKDKAVDIVVEIVYGKDQFRILKRADANIQGPLVFQHKLCPWFTLFGPFEITPKKQMYVTLKYSLQNNNPKHFFGKCTPFNLDSYEQSTELSRGLFPNGIIPMSTVLYDKSGETNLGVVLIQFQFGALKACVRLPILKLPTRHTVPPYESEYSNDVSDELQTWLDKVDAVFVTGERSSLVFKSYGELLDDYDALIWDGCIPSSSVDPFVDIIRNSLERNSHQIGIVLRSMHHREGHYKDNLHAAMANVKKRIIILWLEDAGDATRNLILPMRSTELPLNLPLVSRDKQESILAAANVCHSGLEKLQVDNVICLDGGDTSFWECLHMPTSYVWNIYLLSMYADKSPFLKFANNIEEYDASLECNDFIFFVFANAQSYPVVHFLVSRVE</sequence>
<dbReference type="AlphaFoldDB" id="A0A6C0C176"/>
<organism evidence="2">
    <name type="scientific">viral metagenome</name>
    <dbReference type="NCBI Taxonomy" id="1070528"/>
    <lineage>
        <taxon>unclassified sequences</taxon>
        <taxon>metagenomes</taxon>
        <taxon>organismal metagenomes</taxon>
    </lineage>
</organism>
<dbReference type="EMBL" id="MN739305">
    <property type="protein sequence ID" value="QHS97841.1"/>
    <property type="molecule type" value="Genomic_DNA"/>
</dbReference>
<feature type="compositionally biased region" description="Basic and acidic residues" evidence="1">
    <location>
        <begin position="66"/>
        <end position="77"/>
    </location>
</feature>
<evidence type="ECO:0000256" key="1">
    <source>
        <dbReference type="SAM" id="MobiDB-lite"/>
    </source>
</evidence>
<reference evidence="2" key="1">
    <citation type="journal article" date="2020" name="Nature">
        <title>Giant virus diversity and host interactions through global metagenomics.</title>
        <authorList>
            <person name="Schulz F."/>
            <person name="Roux S."/>
            <person name="Paez-Espino D."/>
            <person name="Jungbluth S."/>
            <person name="Walsh D.A."/>
            <person name="Denef V.J."/>
            <person name="McMahon K.D."/>
            <person name="Konstantinidis K.T."/>
            <person name="Eloe-Fadrosh E.A."/>
            <person name="Kyrpides N.C."/>
            <person name="Woyke T."/>
        </authorList>
    </citation>
    <scope>NUCLEOTIDE SEQUENCE</scope>
    <source>
        <strain evidence="2">GVMAG-M-3300020182-33</strain>
    </source>
</reference>
<feature type="region of interest" description="Disordered" evidence="1">
    <location>
        <begin position="1"/>
        <end position="24"/>
    </location>
</feature>
<protein>
    <submittedName>
        <fullName evidence="2">Uncharacterized protein</fullName>
    </submittedName>
</protein>
<feature type="compositionally biased region" description="Polar residues" evidence="1">
    <location>
        <begin position="1"/>
        <end position="16"/>
    </location>
</feature>
<accession>A0A6C0C176</accession>
<proteinExistence type="predicted"/>
<evidence type="ECO:0000313" key="2">
    <source>
        <dbReference type="EMBL" id="QHS97841.1"/>
    </source>
</evidence>